<dbReference type="Pfam" id="PF13185">
    <property type="entry name" value="GAF_2"/>
    <property type="match status" value="1"/>
</dbReference>
<dbReference type="RefSeq" id="WP_147105122.1">
    <property type="nucleotide sequence ID" value="NZ_BJVJ01000014.1"/>
</dbReference>
<name>A0A511DDS5_9PSEU</name>
<dbReference type="SMART" id="SM00065">
    <property type="entry name" value="GAF"/>
    <property type="match status" value="1"/>
</dbReference>
<dbReference type="InterPro" id="IPR003018">
    <property type="entry name" value="GAF"/>
</dbReference>
<dbReference type="InterPro" id="IPR029016">
    <property type="entry name" value="GAF-like_dom_sf"/>
</dbReference>
<dbReference type="InterPro" id="IPR036388">
    <property type="entry name" value="WH-like_DNA-bd_sf"/>
</dbReference>
<evidence type="ECO:0000256" key="2">
    <source>
        <dbReference type="ARBA" id="ARBA00023163"/>
    </source>
</evidence>
<gene>
    <name evidence="5" type="ORF">PSU4_19000</name>
</gene>
<keyword evidence="1" id="KW-0805">Transcription regulation</keyword>
<evidence type="ECO:0000313" key="5">
    <source>
        <dbReference type="EMBL" id="GEL22946.1"/>
    </source>
</evidence>
<feature type="region of interest" description="Disordered" evidence="3">
    <location>
        <begin position="171"/>
        <end position="215"/>
    </location>
</feature>
<comment type="caution">
    <text evidence="5">The sequence shown here is derived from an EMBL/GenBank/DDBJ whole genome shotgun (WGS) entry which is preliminary data.</text>
</comment>
<feature type="compositionally biased region" description="Basic and acidic residues" evidence="3">
    <location>
        <begin position="195"/>
        <end position="215"/>
    </location>
</feature>
<dbReference type="Proteomes" id="UP000321685">
    <property type="component" value="Unassembled WGS sequence"/>
</dbReference>
<dbReference type="AlphaFoldDB" id="A0A511DDS5"/>
<evidence type="ECO:0000256" key="3">
    <source>
        <dbReference type="SAM" id="MobiDB-lite"/>
    </source>
</evidence>
<dbReference type="Gene3D" id="1.10.10.10">
    <property type="entry name" value="Winged helix-like DNA-binding domain superfamily/Winged helix DNA-binding domain"/>
    <property type="match status" value="1"/>
</dbReference>
<feature type="compositionally biased region" description="Basic and acidic residues" evidence="3">
    <location>
        <begin position="173"/>
        <end position="184"/>
    </location>
</feature>
<proteinExistence type="predicted"/>
<dbReference type="GO" id="GO:0003723">
    <property type="term" value="F:RNA binding"/>
    <property type="evidence" value="ECO:0007669"/>
    <property type="project" value="InterPro"/>
</dbReference>
<dbReference type="OrthoDB" id="7466251at2"/>
<dbReference type="InterPro" id="IPR005561">
    <property type="entry name" value="ANTAR"/>
</dbReference>
<reference evidence="5 6" key="1">
    <citation type="submission" date="2019-07" db="EMBL/GenBank/DDBJ databases">
        <title>Whole genome shotgun sequence of Pseudonocardia sulfidoxydans NBRC 16205.</title>
        <authorList>
            <person name="Hosoyama A."/>
            <person name="Uohara A."/>
            <person name="Ohji S."/>
            <person name="Ichikawa N."/>
        </authorList>
    </citation>
    <scope>NUCLEOTIDE SEQUENCE [LARGE SCALE GENOMIC DNA]</scope>
    <source>
        <strain evidence="5 6">NBRC 16205</strain>
    </source>
</reference>
<dbReference type="EMBL" id="BJVJ01000014">
    <property type="protein sequence ID" value="GEL22946.1"/>
    <property type="molecule type" value="Genomic_DNA"/>
</dbReference>
<organism evidence="5 6">
    <name type="scientific">Pseudonocardia sulfidoxydans NBRC 16205</name>
    <dbReference type="NCBI Taxonomy" id="1223511"/>
    <lineage>
        <taxon>Bacteria</taxon>
        <taxon>Bacillati</taxon>
        <taxon>Actinomycetota</taxon>
        <taxon>Actinomycetes</taxon>
        <taxon>Pseudonocardiales</taxon>
        <taxon>Pseudonocardiaceae</taxon>
        <taxon>Pseudonocardia</taxon>
    </lineage>
</organism>
<keyword evidence="2" id="KW-0804">Transcription</keyword>
<evidence type="ECO:0000313" key="6">
    <source>
        <dbReference type="Proteomes" id="UP000321685"/>
    </source>
</evidence>
<feature type="domain" description="ANTAR" evidence="4">
    <location>
        <begin position="209"/>
        <end position="270"/>
    </location>
</feature>
<dbReference type="Pfam" id="PF03861">
    <property type="entry name" value="ANTAR"/>
    <property type="match status" value="1"/>
</dbReference>
<sequence length="281" mass="30332">MAERGAATKQIAALIAEDLDEEALARKVCQACVEELDVDGAAISVLPANPSRRTLWATDATALALEDLQFTLNEGVCVEAATSGVPVLVSDLARTSEHSRWPVFAAEVAERTPAKALYALPLHWGALTIGVLDLYRLRAGEFTAVQWQDLLGVAEVAALLLLQLRTRPGSARRATEVPDGEARRGTGPGVAGVDGDGRGNPELHDDGHPDDTEGRDAALSDVLFGRPEIHQAVGMVLVQLGIGPEEALARMRAWAFFEQRMLIDVARDVVERRLVFTEEMR</sequence>
<protein>
    <submittedName>
        <fullName evidence="5">GAF domain-containing protein</fullName>
    </submittedName>
</protein>
<dbReference type="SUPFAM" id="SSF55781">
    <property type="entry name" value="GAF domain-like"/>
    <property type="match status" value="1"/>
</dbReference>
<dbReference type="SMART" id="SM01012">
    <property type="entry name" value="ANTAR"/>
    <property type="match status" value="1"/>
</dbReference>
<evidence type="ECO:0000256" key="1">
    <source>
        <dbReference type="ARBA" id="ARBA00023015"/>
    </source>
</evidence>
<evidence type="ECO:0000259" key="4">
    <source>
        <dbReference type="PROSITE" id="PS50921"/>
    </source>
</evidence>
<keyword evidence="6" id="KW-1185">Reference proteome</keyword>
<dbReference type="Gene3D" id="3.30.450.40">
    <property type="match status" value="1"/>
</dbReference>
<dbReference type="PROSITE" id="PS50921">
    <property type="entry name" value="ANTAR"/>
    <property type="match status" value="1"/>
</dbReference>
<accession>A0A511DDS5</accession>